<evidence type="ECO:0000256" key="1">
    <source>
        <dbReference type="SAM" id="MobiDB-lite"/>
    </source>
</evidence>
<feature type="region of interest" description="Disordered" evidence="1">
    <location>
        <begin position="1"/>
        <end position="20"/>
    </location>
</feature>
<protein>
    <submittedName>
        <fullName evidence="2">Uncharacterized protein</fullName>
    </submittedName>
</protein>
<feature type="compositionally biased region" description="Low complexity" evidence="1">
    <location>
        <begin position="7"/>
        <end position="20"/>
    </location>
</feature>
<dbReference type="EMBL" id="JAXCGZ010004144">
    <property type="protein sequence ID" value="KAK7082190.1"/>
    <property type="molecule type" value="Genomic_DNA"/>
</dbReference>
<name>A0AAN8XQ65_HALRR</name>
<evidence type="ECO:0000313" key="3">
    <source>
        <dbReference type="Proteomes" id="UP001381693"/>
    </source>
</evidence>
<feature type="non-terminal residue" evidence="2">
    <location>
        <position position="52"/>
    </location>
</feature>
<keyword evidence="3" id="KW-1185">Reference proteome</keyword>
<comment type="caution">
    <text evidence="2">The sequence shown here is derived from an EMBL/GenBank/DDBJ whole genome shotgun (WGS) entry which is preliminary data.</text>
</comment>
<evidence type="ECO:0000313" key="2">
    <source>
        <dbReference type="EMBL" id="KAK7082190.1"/>
    </source>
</evidence>
<dbReference type="AlphaFoldDB" id="A0AAN8XQ65"/>
<gene>
    <name evidence="2" type="ORF">SK128_023764</name>
</gene>
<proteinExistence type="predicted"/>
<organism evidence="2 3">
    <name type="scientific">Halocaridina rubra</name>
    <name type="common">Hawaiian red shrimp</name>
    <dbReference type="NCBI Taxonomy" id="373956"/>
    <lineage>
        <taxon>Eukaryota</taxon>
        <taxon>Metazoa</taxon>
        <taxon>Ecdysozoa</taxon>
        <taxon>Arthropoda</taxon>
        <taxon>Crustacea</taxon>
        <taxon>Multicrustacea</taxon>
        <taxon>Malacostraca</taxon>
        <taxon>Eumalacostraca</taxon>
        <taxon>Eucarida</taxon>
        <taxon>Decapoda</taxon>
        <taxon>Pleocyemata</taxon>
        <taxon>Caridea</taxon>
        <taxon>Atyoidea</taxon>
        <taxon>Atyidae</taxon>
        <taxon>Halocaridina</taxon>
    </lineage>
</organism>
<reference evidence="2 3" key="1">
    <citation type="submission" date="2023-11" db="EMBL/GenBank/DDBJ databases">
        <title>Halocaridina rubra genome assembly.</title>
        <authorList>
            <person name="Smith C."/>
        </authorList>
    </citation>
    <scope>NUCLEOTIDE SEQUENCE [LARGE SCALE GENOMIC DNA]</scope>
    <source>
        <strain evidence="2">EP-1</strain>
        <tissue evidence="2">Whole</tissue>
    </source>
</reference>
<dbReference type="Proteomes" id="UP001381693">
    <property type="component" value="Unassembled WGS sequence"/>
</dbReference>
<accession>A0AAN8XQ65</accession>
<sequence length="52" mass="6020">MGLKQWNSLSPENSPLSLSPSEILREKNSLIPEKQKVPKLHLNIHYSQIKMH</sequence>